<protein>
    <submittedName>
        <fullName evidence="2">Uncharacterized protein</fullName>
    </submittedName>
</protein>
<accession>A0A8T0VFQ2</accession>
<keyword evidence="3" id="KW-1185">Reference proteome</keyword>
<evidence type="ECO:0000313" key="3">
    <source>
        <dbReference type="Proteomes" id="UP000823388"/>
    </source>
</evidence>
<evidence type="ECO:0000313" key="2">
    <source>
        <dbReference type="EMBL" id="KAG2634040.1"/>
    </source>
</evidence>
<dbReference type="AlphaFoldDB" id="A0A8T0VFQ2"/>
<feature type="region of interest" description="Disordered" evidence="1">
    <location>
        <begin position="74"/>
        <end position="93"/>
    </location>
</feature>
<comment type="caution">
    <text evidence="2">The sequence shown here is derived from an EMBL/GenBank/DDBJ whole genome shotgun (WGS) entry which is preliminary data.</text>
</comment>
<dbReference type="EMBL" id="CM029040">
    <property type="protein sequence ID" value="KAG2634040.1"/>
    <property type="molecule type" value="Genomic_DNA"/>
</dbReference>
<organism evidence="2 3">
    <name type="scientific">Panicum virgatum</name>
    <name type="common">Blackwell switchgrass</name>
    <dbReference type="NCBI Taxonomy" id="38727"/>
    <lineage>
        <taxon>Eukaryota</taxon>
        <taxon>Viridiplantae</taxon>
        <taxon>Streptophyta</taxon>
        <taxon>Embryophyta</taxon>
        <taxon>Tracheophyta</taxon>
        <taxon>Spermatophyta</taxon>
        <taxon>Magnoliopsida</taxon>
        <taxon>Liliopsida</taxon>
        <taxon>Poales</taxon>
        <taxon>Poaceae</taxon>
        <taxon>PACMAD clade</taxon>
        <taxon>Panicoideae</taxon>
        <taxon>Panicodae</taxon>
        <taxon>Paniceae</taxon>
        <taxon>Panicinae</taxon>
        <taxon>Panicum</taxon>
        <taxon>Panicum sect. Hiantes</taxon>
    </lineage>
</organism>
<evidence type="ECO:0000256" key="1">
    <source>
        <dbReference type="SAM" id="MobiDB-lite"/>
    </source>
</evidence>
<sequence length="110" mass="11577">MPNDVLQKYRFPLGVKRHGVGNRGQSSVLAVLGQSVIPKHVGQRLSLHALLLRYHAVSEGVLGVCRGVSLSSLQPQTPQRADDRVGASGVDGAVGGADTLQTALRVDDEA</sequence>
<name>A0A8T0VFQ2_PANVG</name>
<reference evidence="2" key="1">
    <citation type="submission" date="2020-05" db="EMBL/GenBank/DDBJ databases">
        <title>WGS assembly of Panicum virgatum.</title>
        <authorList>
            <person name="Lovell J.T."/>
            <person name="Jenkins J."/>
            <person name="Shu S."/>
            <person name="Juenger T.E."/>
            <person name="Schmutz J."/>
        </authorList>
    </citation>
    <scope>NUCLEOTIDE SEQUENCE</scope>
    <source>
        <strain evidence="2">AP13</strain>
    </source>
</reference>
<dbReference type="Proteomes" id="UP000823388">
    <property type="component" value="Chromosome 2N"/>
</dbReference>
<proteinExistence type="predicted"/>
<gene>
    <name evidence="2" type="ORF">PVAP13_2NG223706</name>
</gene>